<proteinExistence type="predicted"/>
<dbReference type="RefSeq" id="WP_390224682.1">
    <property type="nucleotide sequence ID" value="NZ_JBHTAA010000005.1"/>
</dbReference>
<comment type="caution">
    <text evidence="1">The sequence shown here is derived from an EMBL/GenBank/DDBJ whole genome shotgun (WGS) entry which is preliminary data.</text>
</comment>
<reference evidence="1 2" key="1">
    <citation type="journal article" date="2019" name="Int. J. Syst. Evol. Microbiol.">
        <title>The Global Catalogue of Microorganisms (GCM) 10K type strain sequencing project: providing services to taxonomists for standard genome sequencing and annotation.</title>
        <authorList>
            <consortium name="The Broad Institute Genomics Platform"/>
            <consortium name="The Broad Institute Genome Sequencing Center for Infectious Disease"/>
            <person name="Wu L."/>
            <person name="Ma J."/>
        </authorList>
    </citation>
    <scope>NUCLEOTIDE SEQUENCE [LARGE SCALE GENOMIC DNA]</scope>
    <source>
        <strain evidence="1 2">DSM 29988</strain>
    </source>
</reference>
<organism evidence="1 2">
    <name type="scientific">Haloferax namakaokahaiae</name>
    <dbReference type="NCBI Taxonomy" id="1748331"/>
    <lineage>
        <taxon>Archaea</taxon>
        <taxon>Methanobacteriati</taxon>
        <taxon>Methanobacteriota</taxon>
        <taxon>Stenosarchaea group</taxon>
        <taxon>Halobacteria</taxon>
        <taxon>Halobacteriales</taxon>
        <taxon>Haloferacaceae</taxon>
        <taxon>Haloferax</taxon>
    </lineage>
</organism>
<dbReference type="Proteomes" id="UP001596481">
    <property type="component" value="Unassembled WGS sequence"/>
</dbReference>
<dbReference type="EMBL" id="JBHTAA010000005">
    <property type="protein sequence ID" value="MFC7204738.1"/>
    <property type="molecule type" value="Genomic_DNA"/>
</dbReference>
<keyword evidence="2" id="KW-1185">Reference proteome</keyword>
<accession>A0ABD5ZHJ4</accession>
<evidence type="ECO:0000313" key="2">
    <source>
        <dbReference type="Proteomes" id="UP001596481"/>
    </source>
</evidence>
<sequence length="88" mass="9449">MSQTTDAQEDIVADTEVRHRRNEGTGAQETTVAVVLDGERTLFKGEPSGPYHYQGDGDVPEEVVEAIESTPYKVAEGGTLVPVTESEA</sequence>
<protein>
    <submittedName>
        <fullName evidence="1">Uncharacterized protein</fullName>
    </submittedName>
</protein>
<gene>
    <name evidence="1" type="ORF">ACFQJC_14555</name>
</gene>
<evidence type="ECO:0000313" key="1">
    <source>
        <dbReference type="EMBL" id="MFC7204738.1"/>
    </source>
</evidence>
<dbReference type="AlphaFoldDB" id="A0ABD5ZHJ4"/>
<name>A0ABD5ZHJ4_9EURY</name>